<dbReference type="Gene3D" id="1.10.3720.10">
    <property type="entry name" value="MetI-like"/>
    <property type="match status" value="1"/>
</dbReference>
<feature type="domain" description="ABC transmembrane type-1" evidence="9">
    <location>
        <begin position="70"/>
        <end position="276"/>
    </location>
</feature>
<dbReference type="PANTHER" id="PTHR42929:SF1">
    <property type="entry name" value="INNER MEMBRANE ABC TRANSPORTER PERMEASE PROTEIN YDCU-RELATED"/>
    <property type="match status" value="1"/>
</dbReference>
<comment type="subcellular location">
    <subcellularLocation>
        <location evidence="1 8">Cell membrane</location>
        <topology evidence="1 8">Multi-pass membrane protein</topology>
    </subcellularLocation>
</comment>
<evidence type="ECO:0000259" key="9">
    <source>
        <dbReference type="PROSITE" id="PS50928"/>
    </source>
</evidence>
<evidence type="ECO:0000256" key="2">
    <source>
        <dbReference type="ARBA" id="ARBA00007069"/>
    </source>
</evidence>
<keyword evidence="7 8" id="KW-0472">Membrane</keyword>
<evidence type="ECO:0000256" key="8">
    <source>
        <dbReference type="RuleBase" id="RU363032"/>
    </source>
</evidence>
<keyword evidence="11" id="KW-1185">Reference proteome</keyword>
<accession>A0A9E9P2G0</accession>
<evidence type="ECO:0000256" key="4">
    <source>
        <dbReference type="ARBA" id="ARBA00022475"/>
    </source>
</evidence>
<evidence type="ECO:0000256" key="6">
    <source>
        <dbReference type="ARBA" id="ARBA00022989"/>
    </source>
</evidence>
<evidence type="ECO:0000256" key="5">
    <source>
        <dbReference type="ARBA" id="ARBA00022692"/>
    </source>
</evidence>
<dbReference type="PANTHER" id="PTHR42929">
    <property type="entry name" value="INNER MEMBRANE ABC TRANSPORTER PERMEASE PROTEIN YDCU-RELATED-RELATED"/>
    <property type="match status" value="1"/>
</dbReference>
<feature type="transmembrane region" description="Helical" evidence="8">
    <location>
        <begin position="200"/>
        <end position="220"/>
    </location>
</feature>
<reference evidence="10" key="1">
    <citation type="journal article" date="2022" name="Front. Microbiol.">
        <title>New perspectives on an old grouping: The genomic and phenotypic variability of Oxalobacter formigenes and the implications for calcium oxalate stone prevention.</title>
        <authorList>
            <person name="Chmiel J.A."/>
            <person name="Carr C."/>
            <person name="Stuivenberg G.A."/>
            <person name="Venema R."/>
            <person name="Chanyi R.M."/>
            <person name="Al K.F."/>
            <person name="Giguere D."/>
            <person name="Say H."/>
            <person name="Akouris P.P."/>
            <person name="Dominguez Romero S.A."/>
            <person name="Kwong A."/>
            <person name="Tai V."/>
            <person name="Koval S.F."/>
            <person name="Razvi H."/>
            <person name="Bjazevic J."/>
            <person name="Burton J.P."/>
        </authorList>
    </citation>
    <scope>NUCLEOTIDE SEQUENCE</scope>
    <source>
        <strain evidence="10">WoOx3</strain>
    </source>
</reference>
<dbReference type="InterPro" id="IPR035906">
    <property type="entry name" value="MetI-like_sf"/>
</dbReference>
<dbReference type="SUPFAM" id="SSF161098">
    <property type="entry name" value="MetI-like"/>
    <property type="match status" value="1"/>
</dbReference>
<dbReference type="PROSITE" id="PS50928">
    <property type="entry name" value="ABC_TM1"/>
    <property type="match status" value="1"/>
</dbReference>
<dbReference type="GO" id="GO:0005886">
    <property type="term" value="C:plasma membrane"/>
    <property type="evidence" value="ECO:0007669"/>
    <property type="project" value="UniProtKB-SubCell"/>
</dbReference>
<feature type="transmembrane region" description="Helical" evidence="8">
    <location>
        <begin position="156"/>
        <end position="176"/>
    </location>
</feature>
<evidence type="ECO:0000256" key="7">
    <source>
        <dbReference type="ARBA" id="ARBA00023136"/>
    </source>
</evidence>
<proteinExistence type="inferred from homology"/>
<protein>
    <submittedName>
        <fullName evidence="10">ABC transporter permease subunit</fullName>
    </submittedName>
</protein>
<dbReference type="EMBL" id="CP098242">
    <property type="protein sequence ID" value="WAW09839.1"/>
    <property type="molecule type" value="Genomic_DNA"/>
</dbReference>
<feature type="transmembrane region" description="Helical" evidence="8">
    <location>
        <begin position="21"/>
        <end position="41"/>
    </location>
</feature>
<keyword evidence="3 8" id="KW-0813">Transport</keyword>
<gene>
    <name evidence="10" type="ORF">NB640_11555</name>
</gene>
<evidence type="ECO:0000256" key="3">
    <source>
        <dbReference type="ARBA" id="ARBA00022448"/>
    </source>
</evidence>
<keyword evidence="4" id="KW-1003">Cell membrane</keyword>
<dbReference type="KEGG" id="ovb:NB640_11555"/>
<comment type="similarity">
    <text evidence="2">Belongs to the binding-protein-dependent transport system permease family. CysTW subfamily.</text>
</comment>
<organism evidence="10 11">
    <name type="scientific">Oxalobacter vibrioformis</name>
    <dbReference type="NCBI Taxonomy" id="933080"/>
    <lineage>
        <taxon>Bacteria</taxon>
        <taxon>Pseudomonadati</taxon>
        <taxon>Pseudomonadota</taxon>
        <taxon>Betaproteobacteria</taxon>
        <taxon>Burkholderiales</taxon>
        <taxon>Oxalobacteraceae</taxon>
        <taxon>Oxalobacter</taxon>
    </lineage>
</organism>
<evidence type="ECO:0000313" key="11">
    <source>
        <dbReference type="Proteomes" id="UP001156215"/>
    </source>
</evidence>
<dbReference type="Proteomes" id="UP001156215">
    <property type="component" value="Chromosome"/>
</dbReference>
<keyword evidence="5 8" id="KW-0812">Transmembrane</keyword>
<sequence length="307" mass="33903">MAVAESKNRSFFRGFSITLTWLWLAVFALLPTVALLLVSVLDTTELHASIPLLTLDNYAELFDPVFVSILWETIRLAVLSTVLCLIMGYPFAYLIARAKPVLRPWLLLLVIIPFWTNSLIRTYALILIIGAQGMVNKILLFFGIIDMPLQMMYTDFAVFIGLSYTFLPFMVLPLYASIEKLDGTLIDAAKDLGASNLRTFWHITLPLTLPGIIGGCMLVFLPSLGCFYVPEILGGSKSMLLGTFIKNQFLLTENLPLGSAASTVLTVLLLAMAILYRISNRRIASQENKTLLPVKAAGSDPQPAPLV</sequence>
<evidence type="ECO:0000313" key="10">
    <source>
        <dbReference type="EMBL" id="WAW09839.1"/>
    </source>
</evidence>
<dbReference type="Pfam" id="PF00528">
    <property type="entry name" value="BPD_transp_1"/>
    <property type="match status" value="1"/>
</dbReference>
<dbReference type="CDD" id="cd06261">
    <property type="entry name" value="TM_PBP2"/>
    <property type="match status" value="1"/>
</dbReference>
<dbReference type="RefSeq" id="WP_269308843.1">
    <property type="nucleotide sequence ID" value="NZ_CP098242.1"/>
</dbReference>
<evidence type="ECO:0000256" key="1">
    <source>
        <dbReference type="ARBA" id="ARBA00004651"/>
    </source>
</evidence>
<keyword evidence="6 8" id="KW-1133">Transmembrane helix</keyword>
<dbReference type="AlphaFoldDB" id="A0A9E9P2G0"/>
<name>A0A9E9P2G0_9BURK</name>
<feature type="transmembrane region" description="Helical" evidence="8">
    <location>
        <begin position="257"/>
        <end position="276"/>
    </location>
</feature>
<feature type="transmembrane region" description="Helical" evidence="8">
    <location>
        <begin position="61"/>
        <end position="89"/>
    </location>
</feature>
<dbReference type="GO" id="GO:0055085">
    <property type="term" value="P:transmembrane transport"/>
    <property type="evidence" value="ECO:0007669"/>
    <property type="project" value="InterPro"/>
</dbReference>
<dbReference type="InterPro" id="IPR000515">
    <property type="entry name" value="MetI-like"/>
</dbReference>